<reference evidence="3" key="1">
    <citation type="submission" date="2020-08" db="EMBL/GenBank/DDBJ databases">
        <title>Genome public.</title>
        <authorList>
            <person name="Liu C."/>
            <person name="Sun Q."/>
        </authorList>
    </citation>
    <scope>NUCLEOTIDE SEQUENCE</scope>
    <source>
        <strain evidence="3">BX21</strain>
    </source>
</reference>
<evidence type="ECO:0000256" key="1">
    <source>
        <dbReference type="SAM" id="MobiDB-lite"/>
    </source>
</evidence>
<feature type="compositionally biased region" description="Basic and acidic residues" evidence="1">
    <location>
        <begin position="114"/>
        <end position="132"/>
    </location>
</feature>
<organism evidence="3 4">
    <name type="scientific">Paratissierella segnis</name>
    <dbReference type="NCBI Taxonomy" id="2763679"/>
    <lineage>
        <taxon>Bacteria</taxon>
        <taxon>Bacillati</taxon>
        <taxon>Bacillota</taxon>
        <taxon>Tissierellia</taxon>
        <taxon>Tissierellales</taxon>
        <taxon>Tissierellaceae</taxon>
        <taxon>Paratissierella</taxon>
    </lineage>
</organism>
<dbReference type="Gene3D" id="2.170.130.30">
    <property type="match status" value="1"/>
</dbReference>
<dbReference type="Proteomes" id="UP000601171">
    <property type="component" value="Unassembled WGS sequence"/>
</dbReference>
<feature type="region of interest" description="Disordered" evidence="1">
    <location>
        <begin position="35"/>
        <end position="146"/>
    </location>
</feature>
<proteinExistence type="predicted"/>
<protein>
    <submittedName>
        <fullName evidence="3">DUF4430 domain-containing protein</fullName>
    </submittedName>
</protein>
<gene>
    <name evidence="3" type="ORF">H8707_14910</name>
</gene>
<dbReference type="AlphaFoldDB" id="A0A926ETH4"/>
<keyword evidence="4" id="KW-1185">Reference proteome</keyword>
<comment type="caution">
    <text evidence="3">The sequence shown here is derived from an EMBL/GenBank/DDBJ whole genome shotgun (WGS) entry which is preliminary data.</text>
</comment>
<feature type="compositionally biased region" description="Basic and acidic residues" evidence="1">
    <location>
        <begin position="51"/>
        <end position="61"/>
    </location>
</feature>
<dbReference type="EMBL" id="JACRTG010000034">
    <property type="protein sequence ID" value="MBC8589503.1"/>
    <property type="molecule type" value="Genomic_DNA"/>
</dbReference>
<sequence length="292" mass="32817">MKKHKGKIIAGILILFVLTVTYFWGGNYVKVDKPHNKDSQINADISGEPSLIDKDESKEQSDDVESLNTDDDLDGLNEDGENTESGAQTDLDKLGEKPKKSESSEVVEEGSESYSKEKGMIIDTKTGKDKYLTDPVPEGKPIPVEPQDTVVKDASYTCTLSVRCDTILDNMDYLDEAKWELVPEDGVIFPATKVTFYEGESVFNLLQREMKKNKIHMEFRNTPMYNSAYICGINNLYEFDVGELSGWMYKVNDWFPNYGVSRYKLEEGDVVEFVYTCDLGRDVGGHSSLGGE</sequence>
<dbReference type="Pfam" id="PF14478">
    <property type="entry name" value="DUF4430"/>
    <property type="match status" value="1"/>
</dbReference>
<feature type="compositionally biased region" description="Acidic residues" evidence="1">
    <location>
        <begin position="62"/>
        <end position="82"/>
    </location>
</feature>
<evidence type="ECO:0000259" key="2">
    <source>
        <dbReference type="Pfam" id="PF14478"/>
    </source>
</evidence>
<feature type="domain" description="Transcobalamin-like C-terminal" evidence="2">
    <location>
        <begin position="199"/>
        <end position="276"/>
    </location>
</feature>
<evidence type="ECO:0000313" key="4">
    <source>
        <dbReference type="Proteomes" id="UP000601171"/>
    </source>
</evidence>
<name>A0A926ETH4_9FIRM</name>
<feature type="compositionally biased region" description="Basic and acidic residues" evidence="1">
    <location>
        <begin position="90"/>
        <end position="103"/>
    </location>
</feature>
<accession>A0A926ETH4</accession>
<dbReference type="RefSeq" id="WP_262430970.1">
    <property type="nucleotide sequence ID" value="NZ_JACRTG010000034.1"/>
</dbReference>
<dbReference type="InterPro" id="IPR027954">
    <property type="entry name" value="Transcobalamin-like_C"/>
</dbReference>
<evidence type="ECO:0000313" key="3">
    <source>
        <dbReference type="EMBL" id="MBC8589503.1"/>
    </source>
</evidence>